<dbReference type="AlphaFoldDB" id="A0A6A6VQJ7"/>
<evidence type="ECO:0000256" key="3">
    <source>
        <dbReference type="ARBA" id="ARBA00022776"/>
    </source>
</evidence>
<feature type="domain" description="Cullin family profile" evidence="8">
    <location>
        <begin position="533"/>
        <end position="759"/>
    </location>
</feature>
<dbReference type="PANTHER" id="PTHR45957">
    <property type="entry name" value="ANAPHASE-PROMOTING COMPLEX SUBUNIT 2"/>
    <property type="match status" value="1"/>
</dbReference>
<dbReference type="InterPro" id="IPR036390">
    <property type="entry name" value="WH_DNA-bd_sf"/>
</dbReference>
<feature type="compositionally biased region" description="Basic and acidic residues" evidence="7">
    <location>
        <begin position="71"/>
        <end position="84"/>
    </location>
</feature>
<dbReference type="PANTHER" id="PTHR45957:SF1">
    <property type="entry name" value="ANAPHASE-PROMOTING COMPLEX SUBUNIT 2"/>
    <property type="match status" value="1"/>
</dbReference>
<evidence type="ECO:0000256" key="2">
    <source>
        <dbReference type="ARBA" id="ARBA00022618"/>
    </source>
</evidence>
<dbReference type="InterPro" id="IPR014786">
    <property type="entry name" value="ANAPC2_C"/>
</dbReference>
<feature type="compositionally biased region" description="Polar residues" evidence="7">
    <location>
        <begin position="802"/>
        <end position="821"/>
    </location>
</feature>
<evidence type="ECO:0000313" key="10">
    <source>
        <dbReference type="Proteomes" id="UP000799440"/>
    </source>
</evidence>
<dbReference type="SUPFAM" id="SSF46785">
    <property type="entry name" value="Winged helix' DNA-binding domain"/>
    <property type="match status" value="1"/>
</dbReference>
<keyword evidence="3" id="KW-0498">Mitosis</keyword>
<dbReference type="Gene3D" id="1.20.1310.10">
    <property type="entry name" value="Cullin Repeats"/>
    <property type="match status" value="1"/>
</dbReference>
<dbReference type="GO" id="GO:0005680">
    <property type="term" value="C:anaphase-promoting complex"/>
    <property type="evidence" value="ECO:0007669"/>
    <property type="project" value="TreeGrafter"/>
</dbReference>
<dbReference type="Pfam" id="PF08672">
    <property type="entry name" value="ANAPC2"/>
    <property type="match status" value="1"/>
</dbReference>
<feature type="region of interest" description="Disordered" evidence="7">
    <location>
        <begin position="66"/>
        <end position="93"/>
    </location>
</feature>
<keyword evidence="5" id="KW-0131">Cell cycle</keyword>
<keyword evidence="2" id="KW-0132">Cell division</keyword>
<keyword evidence="10" id="KW-1185">Reference proteome</keyword>
<evidence type="ECO:0000256" key="4">
    <source>
        <dbReference type="ARBA" id="ARBA00022786"/>
    </source>
</evidence>
<dbReference type="InterPro" id="IPR059120">
    <property type="entry name" value="Cullin-like_AB"/>
</dbReference>
<name>A0A6A6VQJ7_9PLEO</name>
<feature type="region of interest" description="Disordered" evidence="7">
    <location>
        <begin position="612"/>
        <end position="641"/>
    </location>
</feature>
<accession>A0A6A6VQJ7</accession>
<dbReference type="InterPro" id="IPR016158">
    <property type="entry name" value="Cullin_homology"/>
</dbReference>
<reference evidence="9" key="1">
    <citation type="journal article" date="2020" name="Stud. Mycol.">
        <title>101 Dothideomycetes genomes: a test case for predicting lifestyles and emergence of pathogens.</title>
        <authorList>
            <person name="Haridas S."/>
            <person name="Albert R."/>
            <person name="Binder M."/>
            <person name="Bloem J."/>
            <person name="Labutti K."/>
            <person name="Salamov A."/>
            <person name="Andreopoulos B."/>
            <person name="Baker S."/>
            <person name="Barry K."/>
            <person name="Bills G."/>
            <person name="Bluhm B."/>
            <person name="Cannon C."/>
            <person name="Castanera R."/>
            <person name="Culley D."/>
            <person name="Daum C."/>
            <person name="Ezra D."/>
            <person name="Gonzalez J."/>
            <person name="Henrissat B."/>
            <person name="Kuo A."/>
            <person name="Liang C."/>
            <person name="Lipzen A."/>
            <person name="Lutzoni F."/>
            <person name="Magnuson J."/>
            <person name="Mondo S."/>
            <person name="Nolan M."/>
            <person name="Ohm R."/>
            <person name="Pangilinan J."/>
            <person name="Park H.-J."/>
            <person name="Ramirez L."/>
            <person name="Alfaro M."/>
            <person name="Sun H."/>
            <person name="Tritt A."/>
            <person name="Yoshinaga Y."/>
            <person name="Zwiers L.-H."/>
            <person name="Turgeon B."/>
            <person name="Goodwin S."/>
            <person name="Spatafora J."/>
            <person name="Crous P."/>
            <person name="Grigoriev I."/>
        </authorList>
    </citation>
    <scope>NUCLEOTIDE SEQUENCE</scope>
    <source>
        <strain evidence="9">CBS 119925</strain>
    </source>
</reference>
<dbReference type="OrthoDB" id="5581181at2759"/>
<dbReference type="SUPFAM" id="SSF75632">
    <property type="entry name" value="Cullin homology domain"/>
    <property type="match status" value="1"/>
</dbReference>
<sequence>MDYESLIFQAVFGGFEHTDPTPLATPDPGNAEWSANPFQSVDSEEERAVKRNIAWSTATRFLKSNFPGGSEDAHASEAQREGKGNLRGGHGVSEAPSGITDALQFLLNGKGVSQGDHEESLMQWYTSEMRLNFAKVVQPELDDFWKEMTDIRQSWIMLEETQRILETARTMYLAPFRDHMLPLLDGVAAATAEASIEEHFRIVSAHCLPERDVFSFLCYVFYDAACLKFNIYTRKGPAPASASASESAKCSERLLNLVKGLERVGLAGDRAQVAFAHAVHLVLESFVDSHHMKVDWVEQQAVVPQLTLFVEKAFTPFIKQIMARLDANMNEANIDRTLQMCLDNALKRVGKRRADNLFDYVIHWLQSAGAVADLKASWFDISSGATNIKTKASLKLPDSKQQVIDSFLQQVQRRLLHLGATTTQIVNVYISIIRVFKSLEPKGVLLDRVSRPIRRYLKEREDTARIVISSLLTDPKDIETGQVPAGSELSLEVAQEMAKPMVNPFSHGQGGELDFNDMNWQPAPADAPPDYKKSKYEDVLWYLLTLWDREDFIDELKNILADQLLRSKDKEYQREIRLLELIKVRLGEDKLQSCEVMLRDMLESRRLNPMWVNGRPITPPPEHRARPEGQHTPSPSRSNGPALNTSILSSFFWPDLNNDTFLIPNMIAELQREYERRYRGIKANRKLRWMNALGHGSITLELEDRTETYNNLAPWQISVIVAFQDNFSAPAQSDSNSKGKGKETNDPKRLTKRIVIDLADGLEMDPNLVTSALHFWAQKGVLRPLENAPNTWTIIENRNSLLSTPSQKPKSARKPTQNIQASPAAAGAVRSSADLLKDKKDVYMSFIKGMLTNQGAATVQRIHMMMKMLVQGGFPFGVEEVRELCEELVEKGECVKRAAEAYGIKKD</sequence>
<dbReference type="GO" id="GO:0070979">
    <property type="term" value="P:protein K11-linked ubiquitination"/>
    <property type="evidence" value="ECO:0007669"/>
    <property type="project" value="TreeGrafter"/>
</dbReference>
<dbReference type="InterPro" id="IPR057975">
    <property type="entry name" value="TPR_ANAPC2"/>
</dbReference>
<dbReference type="GO" id="GO:0006511">
    <property type="term" value="P:ubiquitin-dependent protein catabolic process"/>
    <property type="evidence" value="ECO:0007669"/>
    <property type="project" value="InterPro"/>
</dbReference>
<dbReference type="GO" id="GO:0007091">
    <property type="term" value="P:metaphase/anaphase transition of mitotic cell cycle"/>
    <property type="evidence" value="ECO:0007669"/>
    <property type="project" value="TreeGrafter"/>
</dbReference>
<dbReference type="Gene3D" id="3.30.230.130">
    <property type="entry name" value="Cullin, Chain C, Domain 2"/>
    <property type="match status" value="1"/>
</dbReference>
<dbReference type="Gene3D" id="1.10.10.10">
    <property type="entry name" value="Winged helix-like DNA-binding domain superfamily/Winged helix DNA-binding domain"/>
    <property type="match status" value="1"/>
</dbReference>
<keyword evidence="4" id="KW-0833">Ubl conjugation pathway</keyword>
<dbReference type="InterPro" id="IPR036388">
    <property type="entry name" value="WH-like_DNA-bd_sf"/>
</dbReference>
<evidence type="ECO:0000256" key="1">
    <source>
        <dbReference type="ARBA" id="ARBA00016068"/>
    </source>
</evidence>
<feature type="region of interest" description="Disordered" evidence="7">
    <location>
        <begin position="802"/>
        <end position="824"/>
    </location>
</feature>
<dbReference type="PROSITE" id="PS50069">
    <property type="entry name" value="CULLIN_2"/>
    <property type="match status" value="1"/>
</dbReference>
<evidence type="ECO:0000256" key="7">
    <source>
        <dbReference type="SAM" id="MobiDB-lite"/>
    </source>
</evidence>
<dbReference type="InterPro" id="IPR044554">
    <property type="entry name" value="ANAPC2"/>
</dbReference>
<evidence type="ECO:0000313" key="9">
    <source>
        <dbReference type="EMBL" id="KAF2751860.1"/>
    </source>
</evidence>
<dbReference type="EMBL" id="MU006561">
    <property type="protein sequence ID" value="KAF2751860.1"/>
    <property type="molecule type" value="Genomic_DNA"/>
</dbReference>
<feature type="compositionally biased region" description="Polar residues" evidence="7">
    <location>
        <begin position="631"/>
        <end position="641"/>
    </location>
</feature>
<gene>
    <name evidence="9" type="ORF">M011DRAFT_473163</name>
</gene>
<organism evidence="9 10">
    <name type="scientific">Sporormia fimetaria CBS 119925</name>
    <dbReference type="NCBI Taxonomy" id="1340428"/>
    <lineage>
        <taxon>Eukaryota</taxon>
        <taxon>Fungi</taxon>
        <taxon>Dikarya</taxon>
        <taxon>Ascomycota</taxon>
        <taxon>Pezizomycotina</taxon>
        <taxon>Dothideomycetes</taxon>
        <taxon>Pleosporomycetidae</taxon>
        <taxon>Pleosporales</taxon>
        <taxon>Sporormiaceae</taxon>
        <taxon>Sporormia</taxon>
    </lineage>
</organism>
<dbReference type="SMART" id="SM00182">
    <property type="entry name" value="CULLIN"/>
    <property type="match status" value="1"/>
</dbReference>
<evidence type="ECO:0000259" key="8">
    <source>
        <dbReference type="PROSITE" id="PS50069"/>
    </source>
</evidence>
<protein>
    <recommendedName>
        <fullName evidence="1">Anaphase-promoting complex subunit 2</fullName>
    </recommendedName>
</protein>
<evidence type="ECO:0000256" key="5">
    <source>
        <dbReference type="ARBA" id="ARBA00023306"/>
    </source>
</evidence>
<dbReference type="GO" id="GO:0051301">
    <property type="term" value="P:cell division"/>
    <property type="evidence" value="ECO:0007669"/>
    <property type="project" value="UniProtKB-KW"/>
</dbReference>
<dbReference type="Proteomes" id="UP000799440">
    <property type="component" value="Unassembled WGS sequence"/>
</dbReference>
<dbReference type="SMART" id="SM01013">
    <property type="entry name" value="APC2"/>
    <property type="match status" value="1"/>
</dbReference>
<proteinExistence type="inferred from homology"/>
<comment type="similarity">
    <text evidence="6">Belongs to the cullin family.</text>
</comment>
<dbReference type="InterPro" id="IPR036317">
    <property type="entry name" value="Cullin_homology_sf"/>
</dbReference>
<evidence type="ECO:0000256" key="6">
    <source>
        <dbReference type="PROSITE-ProRule" id="PRU00330"/>
    </source>
</evidence>
<dbReference type="GO" id="GO:0031625">
    <property type="term" value="F:ubiquitin protein ligase binding"/>
    <property type="evidence" value="ECO:0007669"/>
    <property type="project" value="InterPro"/>
</dbReference>
<dbReference type="Pfam" id="PF26557">
    <property type="entry name" value="Cullin_AB"/>
    <property type="match status" value="1"/>
</dbReference>
<dbReference type="Pfam" id="PF25773">
    <property type="entry name" value="TPR_ANAPC2"/>
    <property type="match status" value="1"/>
</dbReference>